<evidence type="ECO:0000313" key="2">
    <source>
        <dbReference type="Proteomes" id="UP000019402"/>
    </source>
</evidence>
<dbReference type="EMBL" id="BAMD01000075">
    <property type="protein sequence ID" value="GAF05234.1"/>
    <property type="molecule type" value="Genomic_DNA"/>
</dbReference>
<dbReference type="GO" id="GO:0033104">
    <property type="term" value="C:type VI protein secretion system complex"/>
    <property type="evidence" value="ECO:0007669"/>
    <property type="project" value="InterPro"/>
</dbReference>
<comment type="caution">
    <text evidence="1">The sequence shown here is derived from an EMBL/GenBank/DDBJ whole genome shotgun (WGS) entry which is preliminary data.</text>
</comment>
<dbReference type="OrthoDB" id="1013152at2"/>
<dbReference type="InterPro" id="IPR041408">
    <property type="entry name" value="Hcp_Tssd"/>
</dbReference>
<protein>
    <recommendedName>
        <fullName evidence="3">Type VI secretion system needle protein Hcp</fullName>
    </recommendedName>
</protein>
<dbReference type="STRING" id="869213.GCA_000517085_03853"/>
<dbReference type="Pfam" id="PF17642">
    <property type="entry name" value="TssD"/>
    <property type="match status" value="1"/>
</dbReference>
<dbReference type="eggNOG" id="ENOG503400M">
    <property type="taxonomic scope" value="Bacteria"/>
</dbReference>
<gene>
    <name evidence="1" type="ORF">JCM21142_93961</name>
</gene>
<organism evidence="1 2">
    <name type="scientific">Saccharicrinis fermentans DSM 9555 = JCM 21142</name>
    <dbReference type="NCBI Taxonomy" id="869213"/>
    <lineage>
        <taxon>Bacteria</taxon>
        <taxon>Pseudomonadati</taxon>
        <taxon>Bacteroidota</taxon>
        <taxon>Bacteroidia</taxon>
        <taxon>Marinilabiliales</taxon>
        <taxon>Marinilabiliaceae</taxon>
        <taxon>Saccharicrinis</taxon>
    </lineage>
</organism>
<proteinExistence type="predicted"/>
<reference evidence="1 2" key="1">
    <citation type="journal article" date="2014" name="Genome Announc.">
        <title>Draft Genome Sequence of Cytophaga fermentans JCM 21142T, a Facultative Anaerobe Isolated from Marine Mud.</title>
        <authorList>
            <person name="Starns D."/>
            <person name="Oshima K."/>
            <person name="Suda W."/>
            <person name="Iino T."/>
            <person name="Yuki M."/>
            <person name="Inoue J."/>
            <person name="Kitamura K."/>
            <person name="Iida T."/>
            <person name="Darby A."/>
            <person name="Hattori M."/>
            <person name="Ohkuma M."/>
        </authorList>
    </citation>
    <scope>NUCLEOTIDE SEQUENCE [LARGE SCALE GENOMIC DNA]</scope>
    <source>
        <strain evidence="1 2">JCM 21142</strain>
    </source>
</reference>
<sequence length="134" mass="14928">MNMFSQIDTNTTVWLTLDGQEYELSQFNINFGQNIDQKGEPQNQVRGGQMTLSLTQALPANIYDWAMKSTSKEGSIVFKIESGSAPLKIEFTNAFCVSFNRNVNAMGGGLNTTMTISPEEISINGFSFDNHWVE</sequence>
<dbReference type="Proteomes" id="UP000019402">
    <property type="component" value="Unassembled WGS sequence"/>
</dbReference>
<keyword evidence="2" id="KW-1185">Reference proteome</keyword>
<dbReference type="AlphaFoldDB" id="W7YS25"/>
<evidence type="ECO:0000313" key="1">
    <source>
        <dbReference type="EMBL" id="GAF05234.1"/>
    </source>
</evidence>
<evidence type="ECO:0008006" key="3">
    <source>
        <dbReference type="Google" id="ProtNLM"/>
    </source>
</evidence>
<name>W7YS25_9BACT</name>
<accession>W7YS25</accession>